<keyword evidence="5" id="KW-1133">Transmembrane helix</keyword>
<dbReference type="PROSITE" id="PS51007">
    <property type="entry name" value="CYTC"/>
    <property type="match status" value="1"/>
</dbReference>
<keyword evidence="3 4" id="KW-0408">Iron</keyword>
<feature type="signal peptide" evidence="6">
    <location>
        <begin position="1"/>
        <end position="34"/>
    </location>
</feature>
<evidence type="ECO:0000313" key="9">
    <source>
        <dbReference type="Proteomes" id="UP000611723"/>
    </source>
</evidence>
<evidence type="ECO:0000256" key="1">
    <source>
        <dbReference type="ARBA" id="ARBA00022617"/>
    </source>
</evidence>
<gene>
    <name evidence="8" type="ORF">JKA74_01575</name>
</gene>
<evidence type="ECO:0000256" key="3">
    <source>
        <dbReference type="ARBA" id="ARBA00023004"/>
    </source>
</evidence>
<proteinExistence type="predicted"/>
<evidence type="ECO:0000256" key="4">
    <source>
        <dbReference type="PROSITE-ProRule" id="PRU00433"/>
    </source>
</evidence>
<sequence length="217" mass="24306">MISLKKNLACIPFLKVFMGAFLSLAILNSSYAQSDSGEIPTDEEVVSTGATLFRNNCAACHAVHESIIGPALVNVYDRRPLPWLMDFVKNSQRVIESGDEYAVNLYEEYNKAVMPSFDYFSEDEIMSILAYIKNETENKRAEQPQAIPKADSGEDRAVTVSGNEELSSDYFGLIFGGFILIFILILVVMILVIVVLRKFIEEARGYASRKPENDVIR</sequence>
<dbReference type="InterPro" id="IPR036909">
    <property type="entry name" value="Cyt_c-like_dom_sf"/>
</dbReference>
<dbReference type="GO" id="GO:0046872">
    <property type="term" value="F:metal ion binding"/>
    <property type="evidence" value="ECO:0007669"/>
    <property type="project" value="UniProtKB-KW"/>
</dbReference>
<evidence type="ECO:0000256" key="5">
    <source>
        <dbReference type="SAM" id="Phobius"/>
    </source>
</evidence>
<feature type="transmembrane region" description="Helical" evidence="5">
    <location>
        <begin position="170"/>
        <end position="196"/>
    </location>
</feature>
<dbReference type="InterPro" id="IPR009056">
    <property type="entry name" value="Cyt_c-like_dom"/>
</dbReference>
<name>A0A935C5A7_9BACT</name>
<evidence type="ECO:0000313" key="8">
    <source>
        <dbReference type="EMBL" id="MBK6263709.1"/>
    </source>
</evidence>
<dbReference type="Proteomes" id="UP000611723">
    <property type="component" value="Unassembled WGS sequence"/>
</dbReference>
<feature type="chain" id="PRO_5037074143" evidence="6">
    <location>
        <begin position="35"/>
        <end position="217"/>
    </location>
</feature>
<protein>
    <submittedName>
        <fullName evidence="8">Cytochrome c</fullName>
    </submittedName>
</protein>
<keyword evidence="2 4" id="KW-0479">Metal-binding</keyword>
<dbReference type="EMBL" id="JAEQBW010000001">
    <property type="protein sequence ID" value="MBK6263709.1"/>
    <property type="molecule type" value="Genomic_DNA"/>
</dbReference>
<reference evidence="8" key="1">
    <citation type="submission" date="2021-01" db="EMBL/GenBank/DDBJ databases">
        <title>Marivirga aurantiaca sp. nov., isolated from intertidal surface sediments.</title>
        <authorList>
            <person name="Zhang M."/>
        </authorList>
    </citation>
    <scope>NUCLEOTIDE SEQUENCE</scope>
    <source>
        <strain evidence="8">S37H4</strain>
    </source>
</reference>
<keyword evidence="5" id="KW-0812">Transmembrane</keyword>
<evidence type="ECO:0000256" key="6">
    <source>
        <dbReference type="SAM" id="SignalP"/>
    </source>
</evidence>
<keyword evidence="1 4" id="KW-0349">Heme</keyword>
<dbReference type="Gene3D" id="1.10.760.10">
    <property type="entry name" value="Cytochrome c-like domain"/>
    <property type="match status" value="1"/>
</dbReference>
<keyword evidence="6" id="KW-0732">Signal</keyword>
<keyword evidence="5" id="KW-0472">Membrane</keyword>
<evidence type="ECO:0000259" key="7">
    <source>
        <dbReference type="PROSITE" id="PS51007"/>
    </source>
</evidence>
<evidence type="ECO:0000256" key="2">
    <source>
        <dbReference type="ARBA" id="ARBA00022723"/>
    </source>
</evidence>
<accession>A0A935C5A7</accession>
<keyword evidence="9" id="KW-1185">Reference proteome</keyword>
<organism evidence="8 9">
    <name type="scientific">Marivirga aurantiaca</name>
    <dbReference type="NCBI Taxonomy" id="2802615"/>
    <lineage>
        <taxon>Bacteria</taxon>
        <taxon>Pseudomonadati</taxon>
        <taxon>Bacteroidota</taxon>
        <taxon>Cytophagia</taxon>
        <taxon>Cytophagales</taxon>
        <taxon>Marivirgaceae</taxon>
        <taxon>Marivirga</taxon>
    </lineage>
</organism>
<dbReference type="AlphaFoldDB" id="A0A935C5A7"/>
<dbReference type="GO" id="GO:0020037">
    <property type="term" value="F:heme binding"/>
    <property type="evidence" value="ECO:0007669"/>
    <property type="project" value="InterPro"/>
</dbReference>
<comment type="caution">
    <text evidence="8">The sequence shown here is derived from an EMBL/GenBank/DDBJ whole genome shotgun (WGS) entry which is preliminary data.</text>
</comment>
<dbReference type="GO" id="GO:0009055">
    <property type="term" value="F:electron transfer activity"/>
    <property type="evidence" value="ECO:0007669"/>
    <property type="project" value="InterPro"/>
</dbReference>
<dbReference type="SUPFAM" id="SSF46626">
    <property type="entry name" value="Cytochrome c"/>
    <property type="match status" value="1"/>
</dbReference>
<feature type="domain" description="Cytochrome c" evidence="7">
    <location>
        <begin position="44"/>
        <end position="136"/>
    </location>
</feature>
<dbReference type="RefSeq" id="WP_201429396.1">
    <property type="nucleotide sequence ID" value="NZ_JAEQBW010000001.1"/>
</dbReference>
<dbReference type="Pfam" id="PF00034">
    <property type="entry name" value="Cytochrom_C"/>
    <property type="match status" value="1"/>
</dbReference>